<gene>
    <name evidence="2" type="ORF">CHGG_06312</name>
</gene>
<dbReference type="InParanoid" id="Q2H4V3"/>
<accession>Q2H4V3</accession>
<feature type="region of interest" description="Disordered" evidence="1">
    <location>
        <begin position="55"/>
        <end position="74"/>
    </location>
</feature>
<dbReference type="GeneID" id="4390507"/>
<evidence type="ECO:0000313" key="3">
    <source>
        <dbReference type="Proteomes" id="UP000001056"/>
    </source>
</evidence>
<evidence type="ECO:0000256" key="1">
    <source>
        <dbReference type="SAM" id="MobiDB-lite"/>
    </source>
</evidence>
<dbReference type="OrthoDB" id="10524208at2759"/>
<evidence type="ECO:0000313" key="2">
    <source>
        <dbReference type="EMBL" id="EAQ89693.1"/>
    </source>
</evidence>
<sequence length="101" mass="10677">MYQYQRTEFRCSRGIRHTDLRAAARSREALGPLRRGCQADLMVAARMAKQRGALSAAAGGQPAEAGTPPTLMRSPAGATGGGELVFCAVDRGWAFAILVAV</sequence>
<dbReference type="RefSeq" id="XP_001222407.1">
    <property type="nucleotide sequence ID" value="XM_001222406.1"/>
</dbReference>
<dbReference type="VEuPathDB" id="FungiDB:CHGG_06312"/>
<dbReference type="AlphaFoldDB" id="Q2H4V3"/>
<dbReference type="Proteomes" id="UP000001056">
    <property type="component" value="Unassembled WGS sequence"/>
</dbReference>
<dbReference type="HOGENOM" id="CLU_2291365_0_0_1"/>
<proteinExistence type="predicted"/>
<protein>
    <submittedName>
        <fullName evidence="2">Uncharacterized protein</fullName>
    </submittedName>
</protein>
<keyword evidence="3" id="KW-1185">Reference proteome</keyword>
<organism evidence="2 3">
    <name type="scientific">Chaetomium globosum (strain ATCC 6205 / CBS 148.51 / DSM 1962 / NBRC 6347 / NRRL 1970)</name>
    <name type="common">Soil fungus</name>
    <dbReference type="NCBI Taxonomy" id="306901"/>
    <lineage>
        <taxon>Eukaryota</taxon>
        <taxon>Fungi</taxon>
        <taxon>Dikarya</taxon>
        <taxon>Ascomycota</taxon>
        <taxon>Pezizomycotina</taxon>
        <taxon>Sordariomycetes</taxon>
        <taxon>Sordariomycetidae</taxon>
        <taxon>Sordariales</taxon>
        <taxon>Chaetomiaceae</taxon>
        <taxon>Chaetomium</taxon>
    </lineage>
</organism>
<reference evidence="3" key="1">
    <citation type="journal article" date="2015" name="Genome Announc.">
        <title>Draft genome sequence of the cellulolytic fungus Chaetomium globosum.</title>
        <authorList>
            <person name="Cuomo C.A."/>
            <person name="Untereiner W.A."/>
            <person name="Ma L.-J."/>
            <person name="Grabherr M."/>
            <person name="Birren B.W."/>
        </authorList>
    </citation>
    <scope>NUCLEOTIDE SEQUENCE [LARGE SCALE GENOMIC DNA]</scope>
    <source>
        <strain evidence="3">ATCC 6205 / CBS 148.51 / DSM 1962 / NBRC 6347 / NRRL 1970</strain>
    </source>
</reference>
<name>Q2H4V3_CHAGB</name>
<dbReference type="EMBL" id="CH408031">
    <property type="protein sequence ID" value="EAQ89693.1"/>
    <property type="molecule type" value="Genomic_DNA"/>
</dbReference>